<dbReference type="RefSeq" id="WP_084233269.1">
    <property type="nucleotide sequence ID" value="NZ_FWXW01000001.1"/>
</dbReference>
<reference evidence="2 3" key="1">
    <citation type="submission" date="2017-04" db="EMBL/GenBank/DDBJ databases">
        <authorList>
            <person name="Afonso C.L."/>
            <person name="Miller P.J."/>
            <person name="Scott M.A."/>
            <person name="Spackman E."/>
            <person name="Goraichik I."/>
            <person name="Dimitrov K.M."/>
            <person name="Suarez D.L."/>
            <person name="Swayne D.E."/>
        </authorList>
    </citation>
    <scope>NUCLEOTIDE SEQUENCE [LARGE SCALE GENOMIC DNA]</scope>
    <source>
        <strain evidence="2 3">DSM 12816</strain>
    </source>
</reference>
<keyword evidence="3" id="KW-1185">Reference proteome</keyword>
<gene>
    <name evidence="2" type="ORF">SAMN02745168_0648</name>
</gene>
<dbReference type="EMBL" id="FWXW01000001">
    <property type="protein sequence ID" value="SMC39518.1"/>
    <property type="molecule type" value="Genomic_DNA"/>
</dbReference>
<dbReference type="OrthoDB" id="5242612at2"/>
<sequence>MAVKTYSLAKDGNKKLSEHFRVKEFACRDGSDIVLIDTKLIDILEKIRVYYGLPVKITSGYRTVSYNKSVGGASASYHIKGMAADIVVTGKTPRDMCLRGINLGIKGVGIYTWGIHVDTRTVPKLWYQVKSGASYIYVPMLANIPAGLFNNTL</sequence>
<accession>A0A1W1YUW6</accession>
<evidence type="ECO:0000313" key="3">
    <source>
        <dbReference type="Proteomes" id="UP000192790"/>
    </source>
</evidence>
<dbReference type="AlphaFoldDB" id="A0A1W1YUW6"/>
<name>A0A1W1YUW6_9FIRM</name>
<proteinExistence type="predicted"/>
<dbReference type="Pfam" id="PF08291">
    <property type="entry name" value="Peptidase_M15_3"/>
    <property type="match status" value="1"/>
</dbReference>
<dbReference type="SUPFAM" id="SSF55166">
    <property type="entry name" value="Hedgehog/DD-peptidase"/>
    <property type="match status" value="1"/>
</dbReference>
<evidence type="ECO:0000259" key="1">
    <source>
        <dbReference type="Pfam" id="PF08291"/>
    </source>
</evidence>
<dbReference type="STRING" id="1122930.SAMN02745168_0648"/>
<feature type="domain" description="Peptidase M15A C-terminal" evidence="1">
    <location>
        <begin position="19"/>
        <end position="116"/>
    </location>
</feature>
<dbReference type="Gene3D" id="3.30.1380.10">
    <property type="match status" value="1"/>
</dbReference>
<organism evidence="2 3">
    <name type="scientific">Papillibacter cinnamivorans DSM 12816</name>
    <dbReference type="NCBI Taxonomy" id="1122930"/>
    <lineage>
        <taxon>Bacteria</taxon>
        <taxon>Bacillati</taxon>
        <taxon>Bacillota</taxon>
        <taxon>Clostridia</taxon>
        <taxon>Eubacteriales</taxon>
        <taxon>Oscillospiraceae</taxon>
        <taxon>Papillibacter</taxon>
    </lineage>
</organism>
<evidence type="ECO:0000313" key="2">
    <source>
        <dbReference type="EMBL" id="SMC39518.1"/>
    </source>
</evidence>
<dbReference type="InterPro" id="IPR013230">
    <property type="entry name" value="Peptidase_M15A_C"/>
</dbReference>
<dbReference type="InterPro" id="IPR009045">
    <property type="entry name" value="Zn_M74/Hedgehog-like"/>
</dbReference>
<protein>
    <submittedName>
        <fullName evidence="2">Peptidase M15</fullName>
    </submittedName>
</protein>
<dbReference type="Proteomes" id="UP000192790">
    <property type="component" value="Unassembled WGS sequence"/>
</dbReference>